<evidence type="ECO:0008006" key="5">
    <source>
        <dbReference type="Google" id="ProtNLM"/>
    </source>
</evidence>
<dbReference type="VEuPathDB" id="AmoebaDB:NF0092380"/>
<dbReference type="GO" id="GO:0008270">
    <property type="term" value="F:zinc ion binding"/>
    <property type="evidence" value="ECO:0007669"/>
    <property type="project" value="UniProtKB-KW"/>
</dbReference>
<dbReference type="PANTHER" id="PTHR24104:SF25">
    <property type="entry name" value="PROTEIN LIN-41"/>
    <property type="match status" value="1"/>
</dbReference>
<keyword evidence="1" id="KW-0677">Repeat</keyword>
<dbReference type="GO" id="GO:0000209">
    <property type="term" value="P:protein polyubiquitination"/>
    <property type="evidence" value="ECO:0007669"/>
    <property type="project" value="TreeGrafter"/>
</dbReference>
<feature type="repeat" description="NHL" evidence="2">
    <location>
        <begin position="129"/>
        <end position="173"/>
    </location>
</feature>
<comment type="caution">
    <text evidence="3">The sequence shown here is derived from an EMBL/GenBank/DDBJ whole genome shotgun (WGS) entry which is preliminary data.</text>
</comment>
<evidence type="ECO:0000256" key="2">
    <source>
        <dbReference type="PROSITE-ProRule" id="PRU00504"/>
    </source>
</evidence>
<dbReference type="Pfam" id="PF01436">
    <property type="entry name" value="NHL"/>
    <property type="match status" value="2"/>
</dbReference>
<proteinExistence type="predicted"/>
<keyword evidence="4" id="KW-1185">Reference proteome</keyword>
<reference evidence="3 4" key="1">
    <citation type="journal article" date="2019" name="Sci. Rep.">
        <title>Nanopore sequencing improves the draft genome of the human pathogenic amoeba Naegleria fowleri.</title>
        <authorList>
            <person name="Liechti N."/>
            <person name="Schurch N."/>
            <person name="Bruggmann R."/>
            <person name="Wittwer M."/>
        </authorList>
    </citation>
    <scope>NUCLEOTIDE SEQUENCE [LARGE SCALE GENOMIC DNA]</scope>
    <source>
        <strain evidence="3 4">ATCC 30894</strain>
    </source>
</reference>
<dbReference type="GO" id="GO:0043161">
    <property type="term" value="P:proteasome-mediated ubiquitin-dependent protein catabolic process"/>
    <property type="evidence" value="ECO:0007669"/>
    <property type="project" value="TreeGrafter"/>
</dbReference>
<dbReference type="AlphaFoldDB" id="A0A6A5C239"/>
<sequence length="256" mass="29512">MFMLPIIDEYIATSQVIDALFPSDDLVQATRRVLNQISIADDEKKSMMLFEPWQVRINEKDNELYFSDVSEGYIYTLDLLTKNVNLEKGIVSSHFHIDDLALDENDNLIVCDTYNHRIQGISKLTGSMLFKFGSFGDSKGCLSSPKGVVYDKKQAQFVVSDTGNNRIQIFDRFGHCLKTFKSRDDDSMYMKPLGICISYQLQELIVCEIGTLRIQIFKNWKRRSHEMQQNLIYHFDKFNDISIIVSNGETVEISNN</sequence>
<dbReference type="VEuPathDB" id="AmoebaDB:NF0092370"/>
<dbReference type="Gene3D" id="2.120.10.30">
    <property type="entry name" value="TolB, C-terminal domain"/>
    <property type="match status" value="1"/>
</dbReference>
<dbReference type="SUPFAM" id="SSF63825">
    <property type="entry name" value="YWTD domain"/>
    <property type="match status" value="1"/>
</dbReference>
<dbReference type="OrthoDB" id="342730at2759"/>
<gene>
    <name evidence="3" type="ORF">FDP41_001253</name>
</gene>
<dbReference type="InterPro" id="IPR050952">
    <property type="entry name" value="TRIM-NHL_E3_ligases"/>
</dbReference>
<dbReference type="EMBL" id="VFQX01000023">
    <property type="protein sequence ID" value="KAF0979585.1"/>
    <property type="molecule type" value="Genomic_DNA"/>
</dbReference>
<evidence type="ECO:0000313" key="3">
    <source>
        <dbReference type="EMBL" id="KAF0979585.1"/>
    </source>
</evidence>
<evidence type="ECO:0000313" key="4">
    <source>
        <dbReference type="Proteomes" id="UP000444721"/>
    </source>
</evidence>
<organism evidence="3 4">
    <name type="scientific">Naegleria fowleri</name>
    <name type="common">Brain eating amoeba</name>
    <dbReference type="NCBI Taxonomy" id="5763"/>
    <lineage>
        <taxon>Eukaryota</taxon>
        <taxon>Discoba</taxon>
        <taxon>Heterolobosea</taxon>
        <taxon>Tetramitia</taxon>
        <taxon>Eutetramitia</taxon>
        <taxon>Vahlkampfiidae</taxon>
        <taxon>Naegleria</taxon>
    </lineage>
</organism>
<dbReference type="InterPro" id="IPR001258">
    <property type="entry name" value="NHL_repeat"/>
</dbReference>
<accession>A0A6A5C239</accession>
<dbReference type="GO" id="GO:0061630">
    <property type="term" value="F:ubiquitin protein ligase activity"/>
    <property type="evidence" value="ECO:0007669"/>
    <property type="project" value="TreeGrafter"/>
</dbReference>
<dbReference type="InterPro" id="IPR011042">
    <property type="entry name" value="6-blade_b-propeller_TolB-like"/>
</dbReference>
<dbReference type="Proteomes" id="UP000444721">
    <property type="component" value="Unassembled WGS sequence"/>
</dbReference>
<dbReference type="RefSeq" id="XP_044564298.1">
    <property type="nucleotide sequence ID" value="XM_044703059.1"/>
</dbReference>
<dbReference type="PROSITE" id="PS51125">
    <property type="entry name" value="NHL"/>
    <property type="match status" value="1"/>
</dbReference>
<dbReference type="VEuPathDB" id="AmoebaDB:FDP41_001253"/>
<name>A0A6A5C239_NAEFO</name>
<dbReference type="OMA" id="QCINMEN"/>
<evidence type="ECO:0000256" key="1">
    <source>
        <dbReference type="ARBA" id="ARBA00022737"/>
    </source>
</evidence>
<dbReference type="GeneID" id="68108471"/>
<dbReference type="PANTHER" id="PTHR24104">
    <property type="entry name" value="E3 UBIQUITIN-PROTEIN LIGASE NHLRC1-RELATED"/>
    <property type="match status" value="1"/>
</dbReference>
<protein>
    <recommendedName>
        <fullName evidence="5">SMP-30/Gluconolactonase/LRE-like region domain-containing protein</fullName>
    </recommendedName>
</protein>
<dbReference type="VEuPathDB" id="AmoebaDB:NfTy_030720"/>